<dbReference type="Pfam" id="PF08282">
    <property type="entry name" value="Hydrolase_3"/>
    <property type="match status" value="1"/>
</dbReference>
<dbReference type="SUPFAM" id="SSF81660">
    <property type="entry name" value="Metal cation-transporting ATPase, ATP-binding domain N"/>
    <property type="match status" value="1"/>
</dbReference>
<dbReference type="InterPro" id="IPR018303">
    <property type="entry name" value="ATPase_P-typ_P_site"/>
</dbReference>
<dbReference type="InterPro" id="IPR023299">
    <property type="entry name" value="ATPase_P-typ_cyto_dom_N"/>
</dbReference>
<keyword evidence="6" id="KW-0067">ATP-binding</keyword>
<dbReference type="EMBL" id="PCWQ01000006">
    <property type="protein sequence ID" value="PIR07238.1"/>
    <property type="molecule type" value="Genomic_DNA"/>
</dbReference>
<dbReference type="SFLD" id="SFLDS00003">
    <property type="entry name" value="Haloacid_Dehalogenase"/>
    <property type="match status" value="1"/>
</dbReference>
<dbReference type="NCBIfam" id="TIGR01494">
    <property type="entry name" value="ATPase_P-type"/>
    <property type="match status" value="2"/>
</dbReference>
<evidence type="ECO:0000256" key="8">
    <source>
        <dbReference type="ARBA" id="ARBA00022989"/>
    </source>
</evidence>
<evidence type="ECO:0000313" key="13">
    <source>
        <dbReference type="Proteomes" id="UP000230564"/>
    </source>
</evidence>
<evidence type="ECO:0000313" key="12">
    <source>
        <dbReference type="EMBL" id="PIR07238.1"/>
    </source>
</evidence>
<dbReference type="PROSITE" id="PS00154">
    <property type="entry name" value="ATPASE_E1_E2"/>
    <property type="match status" value="1"/>
</dbReference>
<evidence type="ECO:0000256" key="5">
    <source>
        <dbReference type="ARBA" id="ARBA00022741"/>
    </source>
</evidence>
<dbReference type="InterPro" id="IPR044492">
    <property type="entry name" value="P_typ_ATPase_HD_dom"/>
</dbReference>
<dbReference type="Pfam" id="PF00122">
    <property type="entry name" value="E1-E2_ATPase"/>
    <property type="match status" value="1"/>
</dbReference>
<dbReference type="SFLD" id="SFLDF00027">
    <property type="entry name" value="p-type_atpase"/>
    <property type="match status" value="1"/>
</dbReference>
<keyword evidence="3" id="KW-1003">Cell membrane</keyword>
<sequence>MLSKKINWHSLNLADIYKKLDSSKNGLIVQEAKKRLSKYKPNVLAEDSKFSPGRLFLSQFKSALVYVLLVAGLVSIFFGEIIDVYVIFAAVLLNVVVGFIQEYKANKSLDKLNKVVKHETVVIRNGHEQKVESRDLAPGDVIILKAGDRVSADARLIQVNDVEVNEASLTGESWPVKKQLKPLEVGTVLAERSNMVFMGTLVVDGKGQAIITDTGLNTEMGRITALLKETKEEKTPLQNKLDSFAQNITKIVVAIAFLIFILGLLQGYEWSYIFTVSVAVAVSAIPEGLVISMTMILTVGMQRILKNNGLVRKLISAETLGSTTIICTDKTGTLTEGEMKVTNIITHSYQLDLATDSLKDIKIDKELQIFLQIAVLCNDSIIQNEKDAREDWMVIGTPTEKALLLFGAQGKDVTELRQHFIRLEEITFDSQRKYMVTRHNFDKQQDIVFLKGAPEKILSFSENYLQVSKTIHLTTVSRKYFQDRWETLSKRGLRVLAGAYKIIPKNFKGLETCKEQPFGLTFVGIWGLSDPLRPEAKETLKKTLSAGINTIIITGDNKFTAHKIAQDLGLNVDSDNIITGDELLKIDDKELDSKIRTIKVYARVTPADKLRIVKAWQKKGEVVSMTGDGINDAPALKAADIGVVVSSGSDVAKETADLVLLDNNFNTIVMAIKQGRVIFANIRKVILYLLADSFSEIIIVVGSLFFRVPLPLVAAQILWVNLVGDGFPALALTMEPEDKEIMDQGYKQSKSLLNFENKFLIATISVVTGVTSLWLFHYFWHKTGDIDLARTVTFTALGIDTLFFVFSIKNLRHSIFSSKPFLNKYLNAAVLMGFIIQLAAVYLPVFNKFLRTEPLGWTEWEIILVVIISTLVIIEIIKAVFIYYQRKIINK</sequence>
<dbReference type="InterPro" id="IPR008250">
    <property type="entry name" value="ATPase_P-typ_transduc_dom_A_sf"/>
</dbReference>
<dbReference type="AlphaFoldDB" id="A0A2H0NEC1"/>
<organism evidence="12 13">
    <name type="scientific">Candidatus Komeilibacteria bacterium CG11_big_fil_rev_8_21_14_0_20_36_20</name>
    <dbReference type="NCBI Taxonomy" id="1974477"/>
    <lineage>
        <taxon>Bacteria</taxon>
        <taxon>Candidatus Komeiliibacteriota</taxon>
    </lineage>
</organism>
<feature type="transmembrane region" description="Helical" evidence="10">
    <location>
        <begin position="862"/>
        <end position="884"/>
    </location>
</feature>
<dbReference type="Proteomes" id="UP000230564">
    <property type="component" value="Unassembled WGS sequence"/>
</dbReference>
<dbReference type="InterPro" id="IPR006068">
    <property type="entry name" value="ATPase_P-typ_cation-transptr_C"/>
</dbReference>
<feature type="transmembrane region" description="Helical" evidence="10">
    <location>
        <begin position="85"/>
        <end position="103"/>
    </location>
</feature>
<dbReference type="Gene3D" id="1.20.1110.10">
    <property type="entry name" value="Calcium-transporting ATPase, transmembrane domain"/>
    <property type="match status" value="1"/>
</dbReference>
<feature type="transmembrane region" description="Helical" evidence="10">
    <location>
        <begin position="63"/>
        <end position="79"/>
    </location>
</feature>
<keyword evidence="4 10" id="KW-0812">Transmembrane</keyword>
<gene>
    <name evidence="12" type="ORF">COV55_00670</name>
</gene>
<dbReference type="Pfam" id="PF13246">
    <property type="entry name" value="Cation_ATPase"/>
    <property type="match status" value="1"/>
</dbReference>
<dbReference type="Gene3D" id="3.40.50.1000">
    <property type="entry name" value="HAD superfamily/HAD-like"/>
    <property type="match status" value="1"/>
</dbReference>
<evidence type="ECO:0000256" key="6">
    <source>
        <dbReference type="ARBA" id="ARBA00022840"/>
    </source>
</evidence>
<comment type="subcellular location">
    <subcellularLocation>
        <location evidence="1">Cell membrane</location>
        <topology evidence="1">Multi-pass membrane protein</topology>
    </subcellularLocation>
</comment>
<dbReference type="PRINTS" id="PR00119">
    <property type="entry name" value="CATATPASE"/>
</dbReference>
<feature type="transmembrane region" description="Helical" evidence="10">
    <location>
        <begin position="829"/>
        <end position="850"/>
    </location>
</feature>
<dbReference type="Pfam" id="PF00690">
    <property type="entry name" value="Cation_ATPase_N"/>
    <property type="match status" value="1"/>
</dbReference>
<dbReference type="InterPro" id="IPR036412">
    <property type="entry name" value="HAD-like_sf"/>
</dbReference>
<comment type="similarity">
    <text evidence="2">Belongs to the cation transport ATPase (P-type) (TC 3.A.3) family. Type IIA subfamily.</text>
</comment>
<feature type="transmembrane region" description="Helical" evidence="10">
    <location>
        <begin position="272"/>
        <end position="297"/>
    </location>
</feature>
<reference evidence="12 13" key="1">
    <citation type="submission" date="2017-09" db="EMBL/GenBank/DDBJ databases">
        <title>Depth-based differentiation of microbial function through sediment-hosted aquifers and enrichment of novel symbionts in the deep terrestrial subsurface.</title>
        <authorList>
            <person name="Probst A.J."/>
            <person name="Ladd B."/>
            <person name="Jarett J.K."/>
            <person name="Geller-Mcgrath D.E."/>
            <person name="Sieber C.M."/>
            <person name="Emerson J.B."/>
            <person name="Anantharaman K."/>
            <person name="Thomas B.C."/>
            <person name="Malmstrom R."/>
            <person name="Stieglmeier M."/>
            <person name="Klingl A."/>
            <person name="Woyke T."/>
            <person name="Ryan C.M."/>
            <person name="Banfield J.F."/>
        </authorList>
    </citation>
    <scope>NUCLEOTIDE SEQUENCE [LARGE SCALE GENOMIC DNA]</scope>
    <source>
        <strain evidence="12">CG11_big_fil_rev_8_21_14_0_20_36_20</strain>
    </source>
</reference>
<dbReference type="SUPFAM" id="SSF56784">
    <property type="entry name" value="HAD-like"/>
    <property type="match status" value="1"/>
</dbReference>
<dbReference type="InterPro" id="IPR023298">
    <property type="entry name" value="ATPase_P-typ_TM_dom_sf"/>
</dbReference>
<feature type="transmembrane region" description="Helical" evidence="10">
    <location>
        <begin position="248"/>
        <end position="266"/>
    </location>
</feature>
<keyword evidence="5" id="KW-0547">Nucleotide-binding</keyword>
<dbReference type="SUPFAM" id="SSF81653">
    <property type="entry name" value="Calcium ATPase, transduction domain A"/>
    <property type="match status" value="1"/>
</dbReference>
<dbReference type="SMART" id="SM00831">
    <property type="entry name" value="Cation_ATPase_N"/>
    <property type="match status" value="1"/>
</dbReference>
<evidence type="ECO:0000256" key="4">
    <source>
        <dbReference type="ARBA" id="ARBA00022692"/>
    </source>
</evidence>
<protein>
    <submittedName>
        <fullName evidence="12">ATPase</fullName>
    </submittedName>
</protein>
<feature type="transmembrane region" description="Helical" evidence="10">
    <location>
        <begin position="788"/>
        <end position="808"/>
    </location>
</feature>
<evidence type="ECO:0000256" key="1">
    <source>
        <dbReference type="ARBA" id="ARBA00004651"/>
    </source>
</evidence>
<dbReference type="InterPro" id="IPR050510">
    <property type="entry name" value="Cation_transp_ATPase_P-type"/>
</dbReference>
<dbReference type="Gene3D" id="2.70.150.10">
    <property type="entry name" value="Calcium-transporting ATPase, cytoplasmic transduction domain A"/>
    <property type="match status" value="1"/>
</dbReference>
<dbReference type="InterPro" id="IPR004014">
    <property type="entry name" value="ATPase_P-typ_cation-transptr_N"/>
</dbReference>
<accession>A0A2H0NEC1</accession>
<evidence type="ECO:0000259" key="11">
    <source>
        <dbReference type="SMART" id="SM00831"/>
    </source>
</evidence>
<dbReference type="PRINTS" id="PR00120">
    <property type="entry name" value="HATPASE"/>
</dbReference>
<dbReference type="PANTHER" id="PTHR43294">
    <property type="entry name" value="SODIUM/POTASSIUM-TRANSPORTING ATPASE SUBUNIT ALPHA"/>
    <property type="match status" value="1"/>
</dbReference>
<feature type="transmembrane region" description="Helical" evidence="10">
    <location>
        <begin position="712"/>
        <end position="734"/>
    </location>
</feature>
<evidence type="ECO:0000256" key="3">
    <source>
        <dbReference type="ARBA" id="ARBA00022475"/>
    </source>
</evidence>
<keyword evidence="9 10" id="KW-0472">Membrane</keyword>
<dbReference type="GO" id="GO:0005886">
    <property type="term" value="C:plasma membrane"/>
    <property type="evidence" value="ECO:0007669"/>
    <property type="project" value="UniProtKB-SubCell"/>
</dbReference>
<feature type="transmembrane region" description="Helical" evidence="10">
    <location>
        <begin position="685"/>
        <end position="706"/>
    </location>
</feature>
<dbReference type="GO" id="GO:0005524">
    <property type="term" value="F:ATP binding"/>
    <property type="evidence" value="ECO:0007669"/>
    <property type="project" value="UniProtKB-KW"/>
</dbReference>
<dbReference type="InterPro" id="IPR023214">
    <property type="entry name" value="HAD_sf"/>
</dbReference>
<dbReference type="InterPro" id="IPR001757">
    <property type="entry name" value="P_typ_ATPase"/>
</dbReference>
<feature type="domain" description="Cation-transporting P-type ATPase N-terminal" evidence="11">
    <location>
        <begin position="7"/>
        <end position="80"/>
    </location>
</feature>
<dbReference type="PANTHER" id="PTHR43294:SF21">
    <property type="entry name" value="CATION TRANSPORTING ATPASE"/>
    <property type="match status" value="1"/>
</dbReference>
<feature type="transmembrane region" description="Helical" evidence="10">
    <location>
        <begin position="755"/>
        <end position="776"/>
    </location>
</feature>
<dbReference type="InterPro" id="IPR059000">
    <property type="entry name" value="ATPase_P-type_domA"/>
</dbReference>
<name>A0A2H0NEC1_9BACT</name>
<dbReference type="SFLD" id="SFLDG00002">
    <property type="entry name" value="C1.7:_P-type_atpase_like"/>
    <property type="match status" value="1"/>
</dbReference>
<dbReference type="Gene3D" id="3.40.1110.10">
    <property type="entry name" value="Calcium-transporting ATPase, cytoplasmic domain N"/>
    <property type="match status" value="1"/>
</dbReference>
<dbReference type="SUPFAM" id="SSF81665">
    <property type="entry name" value="Calcium ATPase, transmembrane domain M"/>
    <property type="match status" value="1"/>
</dbReference>
<evidence type="ECO:0000256" key="9">
    <source>
        <dbReference type="ARBA" id="ARBA00023136"/>
    </source>
</evidence>
<dbReference type="GO" id="GO:0016887">
    <property type="term" value="F:ATP hydrolysis activity"/>
    <property type="evidence" value="ECO:0007669"/>
    <property type="project" value="InterPro"/>
</dbReference>
<proteinExistence type="inferred from homology"/>
<dbReference type="Pfam" id="PF00689">
    <property type="entry name" value="Cation_ATPase_C"/>
    <property type="match status" value="1"/>
</dbReference>
<keyword evidence="8 10" id="KW-1133">Transmembrane helix</keyword>
<comment type="caution">
    <text evidence="12">The sequence shown here is derived from an EMBL/GenBank/DDBJ whole genome shotgun (WGS) entry which is preliminary data.</text>
</comment>
<evidence type="ECO:0000256" key="2">
    <source>
        <dbReference type="ARBA" id="ARBA00005675"/>
    </source>
</evidence>
<keyword evidence="7" id="KW-1278">Translocase</keyword>
<evidence type="ECO:0000256" key="7">
    <source>
        <dbReference type="ARBA" id="ARBA00022967"/>
    </source>
</evidence>
<evidence type="ECO:0000256" key="10">
    <source>
        <dbReference type="SAM" id="Phobius"/>
    </source>
</evidence>